<name>B4G655_DROPE</name>
<dbReference type="eggNOG" id="ENOG502QQV3">
    <property type="taxonomic scope" value="Eukaryota"/>
</dbReference>
<dbReference type="PhylomeDB" id="B4G655"/>
<dbReference type="OrthoDB" id="7482953at2759"/>
<accession>B4G655</accession>
<organism evidence="3">
    <name type="scientific">Drosophila persimilis</name>
    <name type="common">Fruit fly</name>
    <dbReference type="NCBI Taxonomy" id="7234"/>
    <lineage>
        <taxon>Eukaryota</taxon>
        <taxon>Metazoa</taxon>
        <taxon>Ecdysozoa</taxon>
        <taxon>Arthropoda</taxon>
        <taxon>Hexapoda</taxon>
        <taxon>Insecta</taxon>
        <taxon>Pterygota</taxon>
        <taxon>Neoptera</taxon>
        <taxon>Endopterygota</taxon>
        <taxon>Diptera</taxon>
        <taxon>Brachycera</taxon>
        <taxon>Muscomorpha</taxon>
        <taxon>Ephydroidea</taxon>
        <taxon>Drosophilidae</taxon>
        <taxon>Drosophila</taxon>
        <taxon>Sophophora</taxon>
    </lineage>
</organism>
<dbReference type="HOGENOM" id="CLU_029492_0_0_1"/>
<sequence length="631" mass="68620">MTLSDIFNSLAEEESAVAHNYQQNQGFDSQGNLIEPIAPSKPSPFAMQQAVGQPLPQPGAPQRPSTAGAGTTPGQSPYPNDQKVISGSQENYSNEYVSYQVQQPNVMQYRPVPGQINNVVISPGQHSASFVLGSQVQQVSVGHPSVEKEPLFAKDTPGVQYGQVINEDIGNIKRPVPVPYKPAAPQEPPMPTSYQQMPNVQQNSNFHQNGNMATAGTTVPAGSYQEPPPEAPSPYQQLPLIGSNIRPANKPVAPKPEQPAPSYQPTKASTPHQTPPTRPAVHGDDTQDLLVSSNIRFPVLAEETSVELASSAVGPGPPAGPHINGHAQPLSLQQIHNSNPVVFPKVKDEETPGANVQIQQHEVVNLNQQQQQLKFPAQQPGHGEQPSRDMEPPPRYPTTSSGPQVPSTPGNRPPFYNEFNRKPQGGPRPSNLPNILPQFRPNAKISSGHPPTLKQDPGNIRLPTQGMKRPYNPSAPPHFAHRRQPLQQQMLQKRYPMNRISEYPVGPQGVGGDINRRVYRLPPYGGQNMPYRPDHMYARRPNGPGPANGPLRSVDGYPAERHAPSAGSEPYQTINAEGAADFEEEDLVINDPPQPVTPSKDRMGVEETKLEPVVTLQMLQSPEEGGEPARR</sequence>
<dbReference type="STRING" id="7234.B4G655"/>
<feature type="region of interest" description="Disordered" evidence="1">
    <location>
        <begin position="525"/>
        <end position="631"/>
    </location>
</feature>
<gene>
    <name evidence="2" type="primary">Dper\GL23815</name>
    <name evidence="2" type="ORF">Dper_GL23815</name>
</gene>
<feature type="compositionally biased region" description="Basic and acidic residues" evidence="1">
    <location>
        <begin position="599"/>
        <end position="610"/>
    </location>
</feature>
<evidence type="ECO:0000313" key="3">
    <source>
        <dbReference type="Proteomes" id="UP000008744"/>
    </source>
</evidence>
<feature type="compositionally biased region" description="Polar residues" evidence="1">
    <location>
        <begin position="63"/>
        <end position="86"/>
    </location>
</feature>
<feature type="region of interest" description="Disordered" evidence="1">
    <location>
        <begin position="181"/>
        <end position="285"/>
    </location>
</feature>
<dbReference type="Proteomes" id="UP000008744">
    <property type="component" value="Unassembled WGS sequence"/>
</dbReference>
<dbReference type="AlphaFoldDB" id="B4G655"/>
<feature type="region of interest" description="Disordered" evidence="1">
    <location>
        <begin position="373"/>
        <end position="484"/>
    </location>
</feature>
<protein>
    <submittedName>
        <fullName evidence="2">GL23815</fullName>
    </submittedName>
</protein>
<feature type="compositionally biased region" description="Polar residues" evidence="1">
    <location>
        <begin position="261"/>
        <end position="272"/>
    </location>
</feature>
<feature type="compositionally biased region" description="Pro residues" evidence="1">
    <location>
        <begin position="181"/>
        <end position="191"/>
    </location>
</feature>
<feature type="compositionally biased region" description="Polar residues" evidence="1">
    <location>
        <begin position="397"/>
        <end position="410"/>
    </location>
</feature>
<proteinExistence type="predicted"/>
<dbReference type="EMBL" id="CH479179">
    <property type="protein sequence ID" value="EDW23821.1"/>
    <property type="molecule type" value="Genomic_DNA"/>
</dbReference>
<reference evidence="2 3" key="1">
    <citation type="journal article" date="2007" name="Nature">
        <title>Evolution of genes and genomes on the Drosophila phylogeny.</title>
        <authorList>
            <consortium name="Drosophila 12 Genomes Consortium"/>
            <person name="Clark A.G."/>
            <person name="Eisen M.B."/>
            <person name="Smith D.R."/>
            <person name="Bergman C.M."/>
            <person name="Oliver B."/>
            <person name="Markow T.A."/>
            <person name="Kaufman T.C."/>
            <person name="Kellis M."/>
            <person name="Gelbart W."/>
            <person name="Iyer V.N."/>
            <person name="Pollard D.A."/>
            <person name="Sackton T.B."/>
            <person name="Larracuente A.M."/>
            <person name="Singh N.D."/>
            <person name="Abad J.P."/>
            <person name="Abt D.N."/>
            <person name="Adryan B."/>
            <person name="Aguade M."/>
            <person name="Akashi H."/>
            <person name="Anderson W.W."/>
            <person name="Aquadro C.F."/>
            <person name="Ardell D.H."/>
            <person name="Arguello R."/>
            <person name="Artieri C.G."/>
            <person name="Barbash D.A."/>
            <person name="Barker D."/>
            <person name="Barsanti P."/>
            <person name="Batterham P."/>
            <person name="Batzoglou S."/>
            <person name="Begun D."/>
            <person name="Bhutkar A."/>
            <person name="Blanco E."/>
            <person name="Bosak S.A."/>
            <person name="Bradley R.K."/>
            <person name="Brand A.D."/>
            <person name="Brent M.R."/>
            <person name="Brooks A.N."/>
            <person name="Brown R.H."/>
            <person name="Butlin R.K."/>
            <person name="Caggese C."/>
            <person name="Calvi B.R."/>
            <person name="Bernardo de Carvalho A."/>
            <person name="Caspi A."/>
            <person name="Castrezana S."/>
            <person name="Celniker S.E."/>
            <person name="Chang J.L."/>
            <person name="Chapple C."/>
            <person name="Chatterji S."/>
            <person name="Chinwalla A."/>
            <person name="Civetta A."/>
            <person name="Clifton S.W."/>
            <person name="Comeron J.M."/>
            <person name="Costello J.C."/>
            <person name="Coyne J.A."/>
            <person name="Daub J."/>
            <person name="David R.G."/>
            <person name="Delcher A.L."/>
            <person name="Delehaunty K."/>
            <person name="Do C.B."/>
            <person name="Ebling H."/>
            <person name="Edwards K."/>
            <person name="Eickbush T."/>
            <person name="Evans J.D."/>
            <person name="Filipski A."/>
            <person name="Findeiss S."/>
            <person name="Freyhult E."/>
            <person name="Fulton L."/>
            <person name="Fulton R."/>
            <person name="Garcia A.C."/>
            <person name="Gardiner A."/>
            <person name="Garfield D.A."/>
            <person name="Garvin B.E."/>
            <person name="Gibson G."/>
            <person name="Gilbert D."/>
            <person name="Gnerre S."/>
            <person name="Godfrey J."/>
            <person name="Good R."/>
            <person name="Gotea V."/>
            <person name="Gravely B."/>
            <person name="Greenberg A.J."/>
            <person name="Griffiths-Jones S."/>
            <person name="Gross S."/>
            <person name="Guigo R."/>
            <person name="Gustafson E.A."/>
            <person name="Haerty W."/>
            <person name="Hahn M.W."/>
            <person name="Halligan D.L."/>
            <person name="Halpern A.L."/>
            <person name="Halter G.M."/>
            <person name="Han M.V."/>
            <person name="Heger A."/>
            <person name="Hillier L."/>
            <person name="Hinrichs A.S."/>
            <person name="Holmes I."/>
            <person name="Hoskins R.A."/>
            <person name="Hubisz M.J."/>
            <person name="Hultmark D."/>
            <person name="Huntley M.A."/>
            <person name="Jaffe D.B."/>
            <person name="Jagadeeshan S."/>
            <person name="Jeck W.R."/>
            <person name="Johnson J."/>
            <person name="Jones C.D."/>
            <person name="Jordan W.C."/>
            <person name="Karpen G.H."/>
            <person name="Kataoka E."/>
            <person name="Keightley P.D."/>
            <person name="Kheradpour P."/>
            <person name="Kirkness E.F."/>
            <person name="Koerich L.B."/>
            <person name="Kristiansen K."/>
            <person name="Kudrna D."/>
            <person name="Kulathinal R.J."/>
            <person name="Kumar S."/>
            <person name="Kwok R."/>
            <person name="Lander E."/>
            <person name="Langley C.H."/>
            <person name="Lapoint R."/>
            <person name="Lazzaro B.P."/>
            <person name="Lee S.J."/>
            <person name="Levesque L."/>
            <person name="Li R."/>
            <person name="Lin C.F."/>
            <person name="Lin M.F."/>
            <person name="Lindblad-Toh K."/>
            <person name="Llopart A."/>
            <person name="Long M."/>
            <person name="Low L."/>
            <person name="Lozovsky E."/>
            <person name="Lu J."/>
            <person name="Luo M."/>
            <person name="Machado C.A."/>
            <person name="Makalowski W."/>
            <person name="Marzo M."/>
            <person name="Matsuda M."/>
            <person name="Matzkin L."/>
            <person name="McAllister B."/>
            <person name="McBride C.S."/>
            <person name="McKernan B."/>
            <person name="McKernan K."/>
            <person name="Mendez-Lago M."/>
            <person name="Minx P."/>
            <person name="Mollenhauer M.U."/>
            <person name="Montooth K."/>
            <person name="Mount S.M."/>
            <person name="Mu X."/>
            <person name="Myers E."/>
            <person name="Negre B."/>
            <person name="Newfeld S."/>
            <person name="Nielsen R."/>
            <person name="Noor M.A."/>
            <person name="O'Grady P."/>
            <person name="Pachter L."/>
            <person name="Papaceit M."/>
            <person name="Parisi M.J."/>
            <person name="Parisi M."/>
            <person name="Parts L."/>
            <person name="Pedersen J.S."/>
            <person name="Pesole G."/>
            <person name="Phillippy A.M."/>
            <person name="Ponting C.P."/>
            <person name="Pop M."/>
            <person name="Porcelli D."/>
            <person name="Powell J.R."/>
            <person name="Prohaska S."/>
            <person name="Pruitt K."/>
            <person name="Puig M."/>
            <person name="Quesneville H."/>
            <person name="Ram K.R."/>
            <person name="Rand D."/>
            <person name="Rasmussen M.D."/>
            <person name="Reed L.K."/>
            <person name="Reenan R."/>
            <person name="Reily A."/>
            <person name="Remington K.A."/>
            <person name="Rieger T.T."/>
            <person name="Ritchie M.G."/>
            <person name="Robin C."/>
            <person name="Rogers Y.H."/>
            <person name="Rohde C."/>
            <person name="Rozas J."/>
            <person name="Rubenfield M.J."/>
            <person name="Ruiz A."/>
            <person name="Russo S."/>
            <person name="Salzberg S.L."/>
            <person name="Sanchez-Gracia A."/>
            <person name="Saranga D.J."/>
            <person name="Sato H."/>
            <person name="Schaeffer S.W."/>
            <person name="Schatz M.C."/>
            <person name="Schlenke T."/>
            <person name="Schwartz R."/>
            <person name="Segarra C."/>
            <person name="Singh R.S."/>
            <person name="Sirot L."/>
            <person name="Sirota M."/>
            <person name="Sisneros N.B."/>
            <person name="Smith C.D."/>
            <person name="Smith T.F."/>
            <person name="Spieth J."/>
            <person name="Stage D.E."/>
            <person name="Stark A."/>
            <person name="Stephan W."/>
            <person name="Strausberg R.L."/>
            <person name="Strempel S."/>
            <person name="Sturgill D."/>
            <person name="Sutton G."/>
            <person name="Sutton G.G."/>
            <person name="Tao W."/>
            <person name="Teichmann S."/>
            <person name="Tobari Y.N."/>
            <person name="Tomimura Y."/>
            <person name="Tsolas J.M."/>
            <person name="Valente V.L."/>
            <person name="Venter E."/>
            <person name="Venter J.C."/>
            <person name="Vicario S."/>
            <person name="Vieira F.G."/>
            <person name="Vilella A.J."/>
            <person name="Villasante A."/>
            <person name="Walenz B."/>
            <person name="Wang J."/>
            <person name="Wasserman M."/>
            <person name="Watts T."/>
            <person name="Wilson D."/>
            <person name="Wilson R.K."/>
            <person name="Wing R.A."/>
            <person name="Wolfner M.F."/>
            <person name="Wong A."/>
            <person name="Wong G.K."/>
            <person name="Wu C.I."/>
            <person name="Wu G."/>
            <person name="Yamamoto D."/>
            <person name="Yang H.P."/>
            <person name="Yang S.P."/>
            <person name="Yorke J.A."/>
            <person name="Yoshida K."/>
            <person name="Zdobnov E."/>
            <person name="Zhang P."/>
            <person name="Zhang Y."/>
            <person name="Zimin A.V."/>
            <person name="Baldwin J."/>
            <person name="Abdouelleil A."/>
            <person name="Abdulkadir J."/>
            <person name="Abebe A."/>
            <person name="Abera B."/>
            <person name="Abreu J."/>
            <person name="Acer S.C."/>
            <person name="Aftuck L."/>
            <person name="Alexander A."/>
            <person name="An P."/>
            <person name="Anderson E."/>
            <person name="Anderson S."/>
            <person name="Arachi H."/>
            <person name="Azer M."/>
            <person name="Bachantsang P."/>
            <person name="Barry A."/>
            <person name="Bayul T."/>
            <person name="Berlin A."/>
            <person name="Bessette D."/>
            <person name="Bloom T."/>
            <person name="Blye J."/>
            <person name="Boguslavskiy L."/>
            <person name="Bonnet C."/>
            <person name="Boukhgalter B."/>
            <person name="Bourzgui I."/>
            <person name="Brown A."/>
            <person name="Cahill P."/>
            <person name="Channer S."/>
            <person name="Cheshatsang Y."/>
            <person name="Chuda L."/>
            <person name="Citroen M."/>
            <person name="Collymore A."/>
            <person name="Cooke P."/>
            <person name="Costello M."/>
            <person name="D'Aco K."/>
            <person name="Daza R."/>
            <person name="De Haan G."/>
            <person name="DeGray S."/>
            <person name="DeMaso C."/>
            <person name="Dhargay N."/>
            <person name="Dooley K."/>
            <person name="Dooley E."/>
            <person name="Doricent M."/>
            <person name="Dorje P."/>
            <person name="Dorjee K."/>
            <person name="Dupes A."/>
            <person name="Elong R."/>
            <person name="Falk J."/>
            <person name="Farina A."/>
            <person name="Faro S."/>
            <person name="Ferguson D."/>
            <person name="Fisher S."/>
            <person name="Foley C.D."/>
            <person name="Franke A."/>
            <person name="Friedrich D."/>
            <person name="Gadbois L."/>
            <person name="Gearin G."/>
            <person name="Gearin C.R."/>
            <person name="Giannoukos G."/>
            <person name="Goode T."/>
            <person name="Graham J."/>
            <person name="Grandbois E."/>
            <person name="Grewal S."/>
            <person name="Gyaltsen K."/>
            <person name="Hafez N."/>
            <person name="Hagos B."/>
            <person name="Hall J."/>
            <person name="Henson C."/>
            <person name="Hollinger A."/>
            <person name="Honan T."/>
            <person name="Huard M.D."/>
            <person name="Hughes L."/>
            <person name="Hurhula B."/>
            <person name="Husby M.E."/>
            <person name="Kamat A."/>
            <person name="Kanga B."/>
            <person name="Kashin S."/>
            <person name="Khazanovich D."/>
            <person name="Kisner P."/>
            <person name="Lance K."/>
            <person name="Lara M."/>
            <person name="Lee W."/>
            <person name="Lennon N."/>
            <person name="Letendre F."/>
            <person name="LeVine R."/>
            <person name="Lipovsky A."/>
            <person name="Liu X."/>
            <person name="Liu J."/>
            <person name="Liu S."/>
            <person name="Lokyitsang T."/>
            <person name="Lokyitsang Y."/>
            <person name="Lubonja R."/>
            <person name="Lui A."/>
            <person name="MacDonald P."/>
            <person name="Magnisalis V."/>
            <person name="Maru K."/>
            <person name="Matthews C."/>
            <person name="McCusker W."/>
            <person name="McDonough S."/>
            <person name="Mehta T."/>
            <person name="Meldrim J."/>
            <person name="Meneus L."/>
            <person name="Mihai O."/>
            <person name="Mihalev A."/>
            <person name="Mihova T."/>
            <person name="Mittelman R."/>
            <person name="Mlenga V."/>
            <person name="Montmayeur A."/>
            <person name="Mulrain L."/>
            <person name="Navidi A."/>
            <person name="Naylor J."/>
            <person name="Negash T."/>
            <person name="Nguyen T."/>
            <person name="Nguyen N."/>
            <person name="Nicol R."/>
            <person name="Norbu C."/>
            <person name="Norbu N."/>
            <person name="Novod N."/>
            <person name="O'Neill B."/>
            <person name="Osman S."/>
            <person name="Markiewicz E."/>
            <person name="Oyono O.L."/>
            <person name="Patti C."/>
            <person name="Phunkhang P."/>
            <person name="Pierre F."/>
            <person name="Priest M."/>
            <person name="Raghuraman S."/>
            <person name="Rege F."/>
            <person name="Reyes R."/>
            <person name="Rise C."/>
            <person name="Rogov P."/>
            <person name="Ross K."/>
            <person name="Ryan E."/>
            <person name="Settipalli S."/>
            <person name="Shea T."/>
            <person name="Sherpa N."/>
            <person name="Shi L."/>
            <person name="Shih D."/>
            <person name="Sparrow T."/>
            <person name="Spaulding J."/>
            <person name="Stalker J."/>
            <person name="Stange-Thomann N."/>
            <person name="Stavropoulos S."/>
            <person name="Stone C."/>
            <person name="Strader C."/>
            <person name="Tesfaye S."/>
            <person name="Thomson T."/>
            <person name="Thoulutsang Y."/>
            <person name="Thoulutsang D."/>
            <person name="Topham K."/>
            <person name="Topping I."/>
            <person name="Tsamla T."/>
            <person name="Vassiliev H."/>
            <person name="Vo A."/>
            <person name="Wangchuk T."/>
            <person name="Wangdi T."/>
            <person name="Weiand M."/>
            <person name="Wilkinson J."/>
            <person name="Wilson A."/>
            <person name="Yadav S."/>
            <person name="Young G."/>
            <person name="Yu Q."/>
            <person name="Zembek L."/>
            <person name="Zhong D."/>
            <person name="Zimmer A."/>
            <person name="Zwirko Z."/>
            <person name="Jaffe D.B."/>
            <person name="Alvarez P."/>
            <person name="Brockman W."/>
            <person name="Butler J."/>
            <person name="Chin C."/>
            <person name="Gnerre S."/>
            <person name="Grabherr M."/>
            <person name="Kleber M."/>
            <person name="Mauceli E."/>
            <person name="MacCallum I."/>
        </authorList>
    </citation>
    <scope>NUCLEOTIDE SEQUENCE [LARGE SCALE GENOMIC DNA]</scope>
    <source>
        <strain evidence="3">MSH-3 / Tucson 14011-0111.49</strain>
    </source>
</reference>
<feature type="compositionally biased region" description="Polar residues" evidence="1">
    <location>
        <begin position="192"/>
        <end position="217"/>
    </location>
</feature>
<feature type="compositionally biased region" description="Polar residues" evidence="1">
    <location>
        <begin position="21"/>
        <end position="32"/>
    </location>
</feature>
<feature type="region of interest" description="Disordered" evidence="1">
    <location>
        <begin position="21"/>
        <end position="86"/>
    </location>
</feature>
<keyword evidence="3" id="KW-1185">Reference proteome</keyword>
<evidence type="ECO:0000256" key="1">
    <source>
        <dbReference type="SAM" id="MobiDB-lite"/>
    </source>
</evidence>
<evidence type="ECO:0000313" key="2">
    <source>
        <dbReference type="EMBL" id="EDW23821.1"/>
    </source>
</evidence>